<reference evidence="2" key="1">
    <citation type="submission" date="2017-11" db="EMBL/GenBank/DDBJ databases">
        <authorList>
            <person name="Chan K.G."/>
            <person name="Lee L.S."/>
        </authorList>
    </citation>
    <scope>NUCLEOTIDE SEQUENCE [LARGE SCALE GENOMIC DNA]</scope>
    <source>
        <strain evidence="2">DSM 100970</strain>
    </source>
</reference>
<dbReference type="EMBL" id="CP024847">
    <property type="protein sequence ID" value="AUR51243.1"/>
    <property type="molecule type" value="Genomic_DNA"/>
</dbReference>
<evidence type="ECO:0000313" key="1">
    <source>
        <dbReference type="EMBL" id="AUR51243.1"/>
    </source>
</evidence>
<dbReference type="RefSeq" id="WP_102950543.1">
    <property type="nucleotide sequence ID" value="NZ_CP024847.1"/>
</dbReference>
<proteinExistence type="predicted"/>
<gene>
    <name evidence="1" type="ORF">CUN60_02660</name>
</gene>
<evidence type="ECO:0008006" key="3">
    <source>
        <dbReference type="Google" id="ProtNLM"/>
    </source>
</evidence>
<organism evidence="1 2">
    <name type="scientific">Aquella oligotrophica</name>
    <dbReference type="NCBI Taxonomy" id="2067065"/>
    <lineage>
        <taxon>Bacteria</taxon>
        <taxon>Pseudomonadati</taxon>
        <taxon>Pseudomonadota</taxon>
        <taxon>Betaproteobacteria</taxon>
        <taxon>Neisseriales</taxon>
        <taxon>Neisseriaceae</taxon>
        <taxon>Aquella</taxon>
    </lineage>
</organism>
<protein>
    <recommendedName>
        <fullName evidence="3">PAS domain-containing protein</fullName>
    </recommendedName>
</protein>
<dbReference type="Proteomes" id="UP000236655">
    <property type="component" value="Chromosome"/>
</dbReference>
<dbReference type="AlphaFoldDB" id="A0A2I7N471"/>
<keyword evidence="2" id="KW-1185">Reference proteome</keyword>
<accession>A0A2I7N471</accession>
<sequence>MQFKKELHPVLTQAINSINFFSKMKYVFYLKDKNGNYLAMTDYAAEVYGLENVELVLGKSIIDFMGKNHPKISKQTMELEDLLIRSDAETMSAINFFSYKDNIHARLVLRTKLVDNETRDVLGILCQEIPSGLNNECMSIMDSLGDNLDVKFPDSDFNPVIDKLTLYEHEICFLVSIGWALTQIQNFLNRLYPEHPRSLDAIIKKKNAICNKFDLEFNHISNLKEFLVKNGVYKQIPSSLLNHLQGSYMVH</sequence>
<name>A0A2I7N471_9NEIS</name>
<dbReference type="KEGG" id="nba:CUN60_02660"/>
<evidence type="ECO:0000313" key="2">
    <source>
        <dbReference type="Proteomes" id="UP000236655"/>
    </source>
</evidence>